<dbReference type="OrthoDB" id="2510077at2759"/>
<accession>A0A5B0MNG7</accession>
<dbReference type="Proteomes" id="UP000325313">
    <property type="component" value="Unassembled WGS sequence"/>
</dbReference>
<evidence type="ECO:0000313" key="6">
    <source>
        <dbReference type="Proteomes" id="UP000325313"/>
    </source>
</evidence>
<sequence length="113" mass="12005">MNSFAFMSMLLFSSTTLGMPNGYSYTNYPSQASEYYSVMYGDAPHYDSGYLDNQPSTDTYWDPTLAPSYPYGRSVSISGADIKTDQSPSSGSIPAGGDPSHTPAGARSSAGLL</sequence>
<evidence type="ECO:0000256" key="2">
    <source>
        <dbReference type="SAM" id="SignalP"/>
    </source>
</evidence>
<reference evidence="5 6" key="1">
    <citation type="submission" date="2019-05" db="EMBL/GenBank/DDBJ databases">
        <title>Emergence of the Ug99 lineage of the wheat stem rust pathogen through somatic hybridization.</title>
        <authorList>
            <person name="Li F."/>
            <person name="Upadhyaya N.M."/>
            <person name="Sperschneider J."/>
            <person name="Matny O."/>
            <person name="Nguyen-Phuc H."/>
            <person name="Mago R."/>
            <person name="Raley C."/>
            <person name="Miller M.E."/>
            <person name="Silverstein K.A.T."/>
            <person name="Henningsen E."/>
            <person name="Hirsch C.D."/>
            <person name="Visser B."/>
            <person name="Pretorius Z.A."/>
            <person name="Steffenson B.J."/>
            <person name="Schwessinger B."/>
            <person name="Dodds P.N."/>
            <person name="Figueroa M."/>
        </authorList>
    </citation>
    <scope>NUCLEOTIDE SEQUENCE [LARGE SCALE GENOMIC DNA]</scope>
    <source>
        <strain evidence="4">21-0</strain>
        <strain evidence="3 6">Ug99</strain>
    </source>
</reference>
<feature type="region of interest" description="Disordered" evidence="1">
    <location>
        <begin position="76"/>
        <end position="113"/>
    </location>
</feature>
<evidence type="ECO:0000313" key="3">
    <source>
        <dbReference type="EMBL" id="KAA1078577.1"/>
    </source>
</evidence>
<dbReference type="AlphaFoldDB" id="A0A5B0MNG7"/>
<dbReference type="EMBL" id="VSWC01000118">
    <property type="protein sequence ID" value="KAA1084186.1"/>
    <property type="molecule type" value="Genomic_DNA"/>
</dbReference>
<feature type="chain" id="PRO_5033473544" evidence="2">
    <location>
        <begin position="19"/>
        <end position="113"/>
    </location>
</feature>
<evidence type="ECO:0000256" key="1">
    <source>
        <dbReference type="SAM" id="MobiDB-lite"/>
    </source>
</evidence>
<dbReference type="Proteomes" id="UP000324748">
    <property type="component" value="Unassembled WGS sequence"/>
</dbReference>
<keyword evidence="2" id="KW-0732">Signal</keyword>
<name>A0A5B0MNG7_PUCGR</name>
<evidence type="ECO:0000313" key="5">
    <source>
        <dbReference type="Proteomes" id="UP000324748"/>
    </source>
</evidence>
<proteinExistence type="predicted"/>
<evidence type="ECO:0000313" key="4">
    <source>
        <dbReference type="EMBL" id="KAA1084186.1"/>
    </source>
</evidence>
<organism evidence="3 6">
    <name type="scientific">Puccinia graminis f. sp. tritici</name>
    <dbReference type="NCBI Taxonomy" id="56615"/>
    <lineage>
        <taxon>Eukaryota</taxon>
        <taxon>Fungi</taxon>
        <taxon>Dikarya</taxon>
        <taxon>Basidiomycota</taxon>
        <taxon>Pucciniomycotina</taxon>
        <taxon>Pucciniomycetes</taxon>
        <taxon>Pucciniales</taxon>
        <taxon>Pucciniaceae</taxon>
        <taxon>Puccinia</taxon>
    </lineage>
</organism>
<dbReference type="EMBL" id="VDEP01000449">
    <property type="protein sequence ID" value="KAA1078577.1"/>
    <property type="molecule type" value="Genomic_DNA"/>
</dbReference>
<comment type="caution">
    <text evidence="3">The sequence shown here is derived from an EMBL/GenBank/DDBJ whole genome shotgun (WGS) entry which is preliminary data.</text>
</comment>
<feature type="signal peptide" evidence="2">
    <location>
        <begin position="1"/>
        <end position="18"/>
    </location>
</feature>
<gene>
    <name evidence="4" type="ORF">PGT21_020322</name>
    <name evidence="3" type="ORF">PGTUg99_006983</name>
</gene>
<protein>
    <submittedName>
        <fullName evidence="3">Uncharacterized protein</fullName>
    </submittedName>
</protein>
<keyword evidence="5" id="KW-1185">Reference proteome</keyword>